<feature type="binding site" evidence="3">
    <location>
        <position position="186"/>
    </location>
    <ligand>
        <name>Cu cation</name>
        <dbReference type="ChEBI" id="CHEBI:23378"/>
    </ligand>
</feature>
<dbReference type="EMBL" id="WBVO01000003">
    <property type="protein sequence ID" value="KAB2813769.1"/>
    <property type="molecule type" value="Genomic_DNA"/>
</dbReference>
<dbReference type="CDD" id="cd02968">
    <property type="entry name" value="SCO"/>
    <property type="match status" value="1"/>
</dbReference>
<name>A0A6N6RHB2_9FLAO</name>
<evidence type="ECO:0000259" key="5">
    <source>
        <dbReference type="PROSITE" id="PS51352"/>
    </source>
</evidence>
<proteinExistence type="inferred from homology"/>
<evidence type="ECO:0000256" key="3">
    <source>
        <dbReference type="PIRSR" id="PIRSR603782-1"/>
    </source>
</evidence>
<keyword evidence="3" id="KW-0479">Metal-binding</keyword>
<organism evidence="6 7">
    <name type="scientific">Phaeocystidibacter luteus</name>
    <dbReference type="NCBI Taxonomy" id="911197"/>
    <lineage>
        <taxon>Bacteria</taxon>
        <taxon>Pseudomonadati</taxon>
        <taxon>Bacteroidota</taxon>
        <taxon>Flavobacteriia</taxon>
        <taxon>Flavobacteriales</taxon>
        <taxon>Phaeocystidibacteraceae</taxon>
        <taxon>Phaeocystidibacter</taxon>
    </lineage>
</organism>
<dbReference type="Pfam" id="PF02630">
    <property type="entry name" value="SCO1-SenC"/>
    <property type="match status" value="1"/>
</dbReference>
<dbReference type="InterPro" id="IPR013766">
    <property type="entry name" value="Thioredoxin_domain"/>
</dbReference>
<keyword evidence="2 3" id="KW-0186">Copper</keyword>
<dbReference type="PROSITE" id="PS51352">
    <property type="entry name" value="THIOREDOXIN_2"/>
    <property type="match status" value="1"/>
</dbReference>
<keyword evidence="7" id="KW-1185">Reference proteome</keyword>
<dbReference type="PANTHER" id="PTHR12151:SF25">
    <property type="entry name" value="LINALOOL DEHYDRATASE_ISOMERASE DOMAIN-CONTAINING PROTEIN"/>
    <property type="match status" value="1"/>
</dbReference>
<evidence type="ECO:0000256" key="1">
    <source>
        <dbReference type="ARBA" id="ARBA00010996"/>
    </source>
</evidence>
<comment type="similarity">
    <text evidence="1">Belongs to the SCO1/2 family.</text>
</comment>
<dbReference type="OrthoDB" id="9811998at2"/>
<evidence type="ECO:0000256" key="4">
    <source>
        <dbReference type="PIRSR" id="PIRSR603782-2"/>
    </source>
</evidence>
<accession>A0A6N6RHB2</accession>
<evidence type="ECO:0000256" key="2">
    <source>
        <dbReference type="ARBA" id="ARBA00023008"/>
    </source>
</evidence>
<dbReference type="SUPFAM" id="SSF52833">
    <property type="entry name" value="Thioredoxin-like"/>
    <property type="match status" value="1"/>
</dbReference>
<dbReference type="PANTHER" id="PTHR12151">
    <property type="entry name" value="ELECTRON TRANSPORT PROTIN SCO1/SENC FAMILY MEMBER"/>
    <property type="match status" value="1"/>
</dbReference>
<dbReference type="InterPro" id="IPR003782">
    <property type="entry name" value="SCO1/SenC"/>
</dbReference>
<comment type="caution">
    <text evidence="6">The sequence shown here is derived from an EMBL/GenBank/DDBJ whole genome shotgun (WGS) entry which is preliminary data.</text>
</comment>
<feature type="binding site" evidence="3">
    <location>
        <position position="99"/>
    </location>
    <ligand>
        <name>Cu cation</name>
        <dbReference type="ChEBI" id="CHEBI:23378"/>
    </ligand>
</feature>
<evidence type="ECO:0000313" key="7">
    <source>
        <dbReference type="Proteomes" id="UP000468650"/>
    </source>
</evidence>
<feature type="domain" description="Thioredoxin" evidence="5">
    <location>
        <begin position="57"/>
        <end position="230"/>
    </location>
</feature>
<protein>
    <submittedName>
        <fullName evidence="6">SCO family protein</fullName>
    </submittedName>
</protein>
<evidence type="ECO:0000313" key="6">
    <source>
        <dbReference type="EMBL" id="KAB2813769.1"/>
    </source>
</evidence>
<feature type="disulfide bond" description="Redox-active" evidence="4">
    <location>
        <begin position="95"/>
        <end position="99"/>
    </location>
</feature>
<gene>
    <name evidence="6" type="ORF">F8C67_06315</name>
</gene>
<sequence>MSSVFKKIQQRAVLVLLLALPVSVYVLSVVFSGELNFKVLEKIGPKEVVENADGTFDTAYYKIPDYSFVNQYGDTVTRADMEGKIYVASFFFTTCPTICPSMNFHLKEVYSRLSSFKDVRYLSHSIDPTHDSVPVLRQYARDLGVENTNTWYFVTGDKEEIFSMADAYFLAAQEDSLRQDHGGYYHSSQVVLVDWDGHIRSRRDDNGNIVGAYDISEAKDIKAIVDDLRVLTKEYRKVKMER</sequence>
<reference evidence="6 7" key="1">
    <citation type="submission" date="2019-09" db="EMBL/GenBank/DDBJ databases">
        <title>Genomes of family Cryomorphaceae.</title>
        <authorList>
            <person name="Bowman J.P."/>
        </authorList>
    </citation>
    <scope>NUCLEOTIDE SEQUENCE [LARGE SCALE GENOMIC DNA]</scope>
    <source>
        <strain evidence="6 7">LMG 25704</strain>
    </source>
</reference>
<dbReference type="InterPro" id="IPR036249">
    <property type="entry name" value="Thioredoxin-like_sf"/>
</dbReference>
<dbReference type="Gene3D" id="3.40.30.10">
    <property type="entry name" value="Glutaredoxin"/>
    <property type="match status" value="1"/>
</dbReference>
<dbReference type="Proteomes" id="UP000468650">
    <property type="component" value="Unassembled WGS sequence"/>
</dbReference>
<keyword evidence="4" id="KW-1015">Disulfide bond</keyword>
<feature type="binding site" evidence="3">
    <location>
        <position position="95"/>
    </location>
    <ligand>
        <name>Cu cation</name>
        <dbReference type="ChEBI" id="CHEBI:23378"/>
    </ligand>
</feature>
<dbReference type="AlphaFoldDB" id="A0A6N6RHB2"/>
<dbReference type="GO" id="GO:0046872">
    <property type="term" value="F:metal ion binding"/>
    <property type="evidence" value="ECO:0007669"/>
    <property type="project" value="UniProtKB-KW"/>
</dbReference>